<accession>A0ABR6UIL9</accession>
<comment type="caution">
    <text evidence="1">The sequence shown here is derived from an EMBL/GenBank/DDBJ whole genome shotgun (WGS) entry which is preliminary data.</text>
</comment>
<gene>
    <name evidence="1" type="ORF">H7348_08755</name>
</gene>
<reference evidence="1 2" key="1">
    <citation type="submission" date="2020-08" db="EMBL/GenBank/DDBJ databases">
        <title>novel species in genus Corynebacterium.</title>
        <authorList>
            <person name="Zhang G."/>
        </authorList>
    </citation>
    <scope>NUCLEOTIDE SEQUENCE [LARGE SCALE GENOMIC DNA]</scope>
    <source>
        <strain evidence="2">zg-917</strain>
    </source>
</reference>
<name>A0ABR6UIL9_9CORY</name>
<evidence type="ECO:0000313" key="2">
    <source>
        <dbReference type="Proteomes" id="UP000642876"/>
    </source>
</evidence>
<dbReference type="EMBL" id="JACMYE010000007">
    <property type="protein sequence ID" value="MBC3179388.1"/>
    <property type="molecule type" value="Genomic_DNA"/>
</dbReference>
<organism evidence="1 2">
    <name type="scientific">Corynebacterium lujinxingii</name>
    <dbReference type="NCBI Taxonomy" id="2763010"/>
    <lineage>
        <taxon>Bacteria</taxon>
        <taxon>Bacillati</taxon>
        <taxon>Actinomycetota</taxon>
        <taxon>Actinomycetes</taxon>
        <taxon>Mycobacteriales</taxon>
        <taxon>Corynebacteriaceae</taxon>
        <taxon>Corynebacterium</taxon>
    </lineage>
</organism>
<evidence type="ECO:0000313" key="1">
    <source>
        <dbReference type="EMBL" id="MBC3179388.1"/>
    </source>
</evidence>
<protein>
    <submittedName>
        <fullName evidence="1">Uncharacterized protein</fullName>
    </submittedName>
</protein>
<keyword evidence="2" id="KW-1185">Reference proteome</keyword>
<sequence length="81" mass="8990">MSTFIRLCGGETGVGTTRDKCPNPLHDFPLPDGYGDAAEEAARRLGHHWQNVRCPDCGTYGWNPGTSRYKLTPIKKETPNE</sequence>
<dbReference type="Proteomes" id="UP000642876">
    <property type="component" value="Unassembled WGS sequence"/>
</dbReference>
<proteinExistence type="predicted"/>